<sequence>MGFNSTWRGLIQEYLRSTSFSVLMNGTLSGFSTPSRGHRQGDPLSPLLFVLCTEGFPALLQQAISDGKLEGVKVASPLVPPLGIVFGAYEWYPFRVLHLVSWSSAGGLSVLTPLCVLH</sequence>
<accession>A0AAV2GZS7</accession>
<dbReference type="Proteomes" id="UP001497516">
    <property type="component" value="Chromosome 9"/>
</dbReference>
<evidence type="ECO:0000313" key="2">
    <source>
        <dbReference type="Proteomes" id="UP001497516"/>
    </source>
</evidence>
<name>A0AAV2GZS7_9ROSI</name>
<organism evidence="1 2">
    <name type="scientific">Linum trigynum</name>
    <dbReference type="NCBI Taxonomy" id="586398"/>
    <lineage>
        <taxon>Eukaryota</taxon>
        <taxon>Viridiplantae</taxon>
        <taxon>Streptophyta</taxon>
        <taxon>Embryophyta</taxon>
        <taxon>Tracheophyta</taxon>
        <taxon>Spermatophyta</taxon>
        <taxon>Magnoliopsida</taxon>
        <taxon>eudicotyledons</taxon>
        <taxon>Gunneridae</taxon>
        <taxon>Pentapetalae</taxon>
        <taxon>rosids</taxon>
        <taxon>fabids</taxon>
        <taxon>Malpighiales</taxon>
        <taxon>Linaceae</taxon>
        <taxon>Linum</taxon>
    </lineage>
</organism>
<proteinExistence type="predicted"/>
<dbReference type="AlphaFoldDB" id="A0AAV2GZS7"/>
<evidence type="ECO:0008006" key="3">
    <source>
        <dbReference type="Google" id="ProtNLM"/>
    </source>
</evidence>
<reference evidence="1 2" key="1">
    <citation type="submission" date="2024-04" db="EMBL/GenBank/DDBJ databases">
        <authorList>
            <person name="Fracassetti M."/>
        </authorList>
    </citation>
    <scope>NUCLEOTIDE SEQUENCE [LARGE SCALE GENOMIC DNA]</scope>
</reference>
<gene>
    <name evidence="1" type="ORF">LTRI10_LOCUS54254</name>
</gene>
<dbReference type="EMBL" id="OZ034822">
    <property type="protein sequence ID" value="CAL1415133.1"/>
    <property type="molecule type" value="Genomic_DNA"/>
</dbReference>
<keyword evidence="2" id="KW-1185">Reference proteome</keyword>
<evidence type="ECO:0000313" key="1">
    <source>
        <dbReference type="EMBL" id="CAL1415133.1"/>
    </source>
</evidence>
<protein>
    <recommendedName>
        <fullName evidence="3">Reverse transcriptase domain-containing protein</fullName>
    </recommendedName>
</protein>